<evidence type="ECO:0000313" key="2">
    <source>
        <dbReference type="EMBL" id="MCJ8502542.1"/>
    </source>
</evidence>
<sequence length="178" mass="20243">MAGETNQPIANGYAENILKSLRRIIRAIDLHSRELSARFNLTVPQLVCLRQLYRNGDCSPGDLARFVSLSQATLTGIIDRLENRALVTRQRGQTDRRKVLLSLTPEGRRMAETMPWPLQERFAERLFALPRQDQAMINRVLDQIVHMMEAQDIDAWPIVGAGEWSDLSDLLPAPEKEP</sequence>
<organism evidence="2 3">
    <name type="scientific">Desulfatitalea alkaliphila</name>
    <dbReference type="NCBI Taxonomy" id="2929485"/>
    <lineage>
        <taxon>Bacteria</taxon>
        <taxon>Pseudomonadati</taxon>
        <taxon>Thermodesulfobacteriota</taxon>
        <taxon>Desulfobacteria</taxon>
        <taxon>Desulfobacterales</taxon>
        <taxon>Desulfosarcinaceae</taxon>
        <taxon>Desulfatitalea</taxon>
    </lineage>
</organism>
<dbReference type="Gene3D" id="1.10.10.10">
    <property type="entry name" value="Winged helix-like DNA-binding domain superfamily/Winged helix DNA-binding domain"/>
    <property type="match status" value="1"/>
</dbReference>
<dbReference type="PANTHER" id="PTHR33164">
    <property type="entry name" value="TRANSCRIPTIONAL REGULATOR, MARR FAMILY"/>
    <property type="match status" value="1"/>
</dbReference>
<dbReference type="SUPFAM" id="SSF46785">
    <property type="entry name" value="Winged helix' DNA-binding domain"/>
    <property type="match status" value="1"/>
</dbReference>
<dbReference type="GO" id="GO:0006950">
    <property type="term" value="P:response to stress"/>
    <property type="evidence" value="ECO:0007669"/>
    <property type="project" value="TreeGrafter"/>
</dbReference>
<dbReference type="Pfam" id="PF01047">
    <property type="entry name" value="MarR"/>
    <property type="match status" value="1"/>
</dbReference>
<feature type="domain" description="HTH marR-type" evidence="1">
    <location>
        <begin position="14"/>
        <end position="146"/>
    </location>
</feature>
<dbReference type="PROSITE" id="PS50995">
    <property type="entry name" value="HTH_MARR_2"/>
    <property type="match status" value="1"/>
</dbReference>
<dbReference type="PRINTS" id="PR00598">
    <property type="entry name" value="HTHMARR"/>
</dbReference>
<dbReference type="GO" id="GO:0003700">
    <property type="term" value="F:DNA-binding transcription factor activity"/>
    <property type="evidence" value="ECO:0007669"/>
    <property type="project" value="InterPro"/>
</dbReference>
<dbReference type="EMBL" id="JALJRB010000028">
    <property type="protein sequence ID" value="MCJ8502542.1"/>
    <property type="molecule type" value="Genomic_DNA"/>
</dbReference>
<dbReference type="InterPro" id="IPR000835">
    <property type="entry name" value="HTH_MarR-typ"/>
</dbReference>
<reference evidence="2" key="1">
    <citation type="submission" date="2022-04" db="EMBL/GenBank/DDBJ databases">
        <title>Desulfatitalea alkaliphila sp. nov., a novel anaerobic sulfate-reducing bacterium isolated from terrestrial mud volcano, Taman Peninsula, Russia.</title>
        <authorList>
            <person name="Khomyakova M.A."/>
            <person name="Merkel A.Y."/>
            <person name="Slobodkin A.I."/>
        </authorList>
    </citation>
    <scope>NUCLEOTIDE SEQUENCE</scope>
    <source>
        <strain evidence="2">M08but</strain>
    </source>
</reference>
<proteinExistence type="predicted"/>
<accession>A0AA41ULL4</accession>
<evidence type="ECO:0000313" key="3">
    <source>
        <dbReference type="Proteomes" id="UP001165427"/>
    </source>
</evidence>
<protein>
    <submittedName>
        <fullName evidence="2">MarR family transcriptional regulator</fullName>
    </submittedName>
</protein>
<dbReference type="Proteomes" id="UP001165427">
    <property type="component" value="Unassembled WGS sequence"/>
</dbReference>
<dbReference type="AlphaFoldDB" id="A0AA41ULL4"/>
<dbReference type="InterPro" id="IPR036390">
    <property type="entry name" value="WH_DNA-bd_sf"/>
</dbReference>
<dbReference type="InterPro" id="IPR039422">
    <property type="entry name" value="MarR/SlyA-like"/>
</dbReference>
<dbReference type="RefSeq" id="WP_246913472.1">
    <property type="nucleotide sequence ID" value="NZ_JALJRB010000028.1"/>
</dbReference>
<dbReference type="InterPro" id="IPR036388">
    <property type="entry name" value="WH-like_DNA-bd_sf"/>
</dbReference>
<dbReference type="PANTHER" id="PTHR33164:SF89">
    <property type="entry name" value="MARR FAMILY REGULATORY PROTEIN"/>
    <property type="match status" value="1"/>
</dbReference>
<name>A0AA41ULL4_9BACT</name>
<comment type="caution">
    <text evidence="2">The sequence shown here is derived from an EMBL/GenBank/DDBJ whole genome shotgun (WGS) entry which is preliminary data.</text>
</comment>
<evidence type="ECO:0000259" key="1">
    <source>
        <dbReference type="PROSITE" id="PS50995"/>
    </source>
</evidence>
<keyword evidence="3" id="KW-1185">Reference proteome</keyword>
<gene>
    <name evidence="2" type="ORF">MRX98_18340</name>
</gene>
<dbReference type="SMART" id="SM00347">
    <property type="entry name" value="HTH_MARR"/>
    <property type="match status" value="1"/>
</dbReference>